<dbReference type="InParanoid" id="A0A165H4F3"/>
<evidence type="ECO:0000256" key="2">
    <source>
        <dbReference type="ARBA" id="ARBA00022801"/>
    </source>
</evidence>
<dbReference type="GO" id="GO:0006508">
    <property type="term" value="P:proteolysis"/>
    <property type="evidence" value="ECO:0007669"/>
    <property type="project" value="InterPro"/>
</dbReference>
<dbReference type="AlphaFoldDB" id="A0A165H4F3"/>
<dbReference type="InterPro" id="IPR002410">
    <property type="entry name" value="Peptidase_S33"/>
</dbReference>
<proteinExistence type="inferred from homology"/>
<dbReference type="Pfam" id="PF00561">
    <property type="entry name" value="Abhydrolase_1"/>
    <property type="match status" value="1"/>
</dbReference>
<dbReference type="OrthoDB" id="190201at2759"/>
<comment type="similarity">
    <text evidence="1">Belongs to the peptidase S33 family.</text>
</comment>
<dbReference type="SUPFAM" id="SSF53474">
    <property type="entry name" value="alpha/beta-Hydrolases"/>
    <property type="match status" value="1"/>
</dbReference>
<protein>
    <submittedName>
        <fullName evidence="4">Proline-specific peptidase</fullName>
    </submittedName>
</protein>
<dbReference type="GO" id="GO:0008233">
    <property type="term" value="F:peptidase activity"/>
    <property type="evidence" value="ECO:0007669"/>
    <property type="project" value="InterPro"/>
</dbReference>
<accession>A0A165H4F3</accession>
<dbReference type="EMBL" id="KV426027">
    <property type="protein sequence ID" value="KZV91438.1"/>
    <property type="molecule type" value="Genomic_DNA"/>
</dbReference>
<dbReference type="Gene3D" id="3.40.50.1820">
    <property type="entry name" value="alpha/beta hydrolase"/>
    <property type="match status" value="1"/>
</dbReference>
<evidence type="ECO:0000313" key="4">
    <source>
        <dbReference type="EMBL" id="KZV91438.1"/>
    </source>
</evidence>
<organism evidence="4 5">
    <name type="scientific">Exidia glandulosa HHB12029</name>
    <dbReference type="NCBI Taxonomy" id="1314781"/>
    <lineage>
        <taxon>Eukaryota</taxon>
        <taxon>Fungi</taxon>
        <taxon>Dikarya</taxon>
        <taxon>Basidiomycota</taxon>
        <taxon>Agaricomycotina</taxon>
        <taxon>Agaricomycetes</taxon>
        <taxon>Auriculariales</taxon>
        <taxon>Exidiaceae</taxon>
        <taxon>Exidia</taxon>
    </lineage>
</organism>
<dbReference type="InterPro" id="IPR029058">
    <property type="entry name" value="AB_hydrolase_fold"/>
</dbReference>
<dbReference type="PRINTS" id="PR00793">
    <property type="entry name" value="PROAMNOPTASE"/>
</dbReference>
<dbReference type="PANTHER" id="PTHR43798">
    <property type="entry name" value="MONOACYLGLYCEROL LIPASE"/>
    <property type="match status" value="1"/>
</dbReference>
<dbReference type="PIRSF" id="PIRSF005539">
    <property type="entry name" value="Pept_S33_TRI_F1"/>
    <property type="match status" value="1"/>
</dbReference>
<keyword evidence="5" id="KW-1185">Reference proteome</keyword>
<sequence>MSVPVTTGEVDFDVPSAGKACKTWYEIHGDITSARPLVILHGGPGICHYYVSPMANLASTHGIPVILYDQLGCGNSTHLPEKKGDEGFWTVQLFLDELDNLLIKLNIAEYDLLGHSWGGMLGSEHAVRKPKGLRRLILSSSISSMELWLEAADRLRKQLPKDVQDTLEKYEDKEEYEAPEYLEAVNEFYNRFVCRVQPPPEELSKSMEDLEKDNTVYFTMNGPNEFRVIGPIKDWTIIDRAHLIDVPTLLTNGQYDEAQNSVILPFFERIPNVTWIKFPNSSHTAQLEEPERFLQVIGGFLSA</sequence>
<dbReference type="NCBIfam" id="TIGR01250">
    <property type="entry name" value="pro_imino_pep_2"/>
    <property type="match status" value="1"/>
</dbReference>
<dbReference type="STRING" id="1314781.A0A165H4F3"/>
<dbReference type="GO" id="GO:0016020">
    <property type="term" value="C:membrane"/>
    <property type="evidence" value="ECO:0007669"/>
    <property type="project" value="TreeGrafter"/>
</dbReference>
<evidence type="ECO:0000259" key="3">
    <source>
        <dbReference type="Pfam" id="PF00561"/>
    </source>
</evidence>
<evidence type="ECO:0000256" key="1">
    <source>
        <dbReference type="ARBA" id="ARBA00010088"/>
    </source>
</evidence>
<evidence type="ECO:0000313" key="5">
    <source>
        <dbReference type="Proteomes" id="UP000077266"/>
    </source>
</evidence>
<dbReference type="InterPro" id="IPR050266">
    <property type="entry name" value="AB_hydrolase_sf"/>
</dbReference>
<dbReference type="PANTHER" id="PTHR43798:SF33">
    <property type="entry name" value="HYDROLASE, PUTATIVE (AFU_ORTHOLOGUE AFUA_2G14860)-RELATED"/>
    <property type="match status" value="1"/>
</dbReference>
<gene>
    <name evidence="4" type="ORF">EXIGLDRAFT_615681</name>
</gene>
<feature type="domain" description="AB hydrolase-1" evidence="3">
    <location>
        <begin position="36"/>
        <end position="290"/>
    </location>
</feature>
<reference evidence="4 5" key="1">
    <citation type="journal article" date="2016" name="Mol. Biol. Evol.">
        <title>Comparative Genomics of Early-Diverging Mushroom-Forming Fungi Provides Insights into the Origins of Lignocellulose Decay Capabilities.</title>
        <authorList>
            <person name="Nagy L.G."/>
            <person name="Riley R."/>
            <person name="Tritt A."/>
            <person name="Adam C."/>
            <person name="Daum C."/>
            <person name="Floudas D."/>
            <person name="Sun H."/>
            <person name="Yadav J.S."/>
            <person name="Pangilinan J."/>
            <person name="Larsson K.H."/>
            <person name="Matsuura K."/>
            <person name="Barry K."/>
            <person name="Labutti K."/>
            <person name="Kuo R."/>
            <person name="Ohm R.A."/>
            <person name="Bhattacharya S.S."/>
            <person name="Shirouzu T."/>
            <person name="Yoshinaga Y."/>
            <person name="Martin F.M."/>
            <person name="Grigoriev I.V."/>
            <person name="Hibbett D.S."/>
        </authorList>
    </citation>
    <scope>NUCLEOTIDE SEQUENCE [LARGE SCALE GENOMIC DNA]</scope>
    <source>
        <strain evidence="4 5">HHB12029</strain>
    </source>
</reference>
<dbReference type="InterPro" id="IPR000073">
    <property type="entry name" value="AB_hydrolase_1"/>
</dbReference>
<name>A0A165H4F3_EXIGL</name>
<keyword evidence="2" id="KW-0378">Hydrolase</keyword>
<dbReference type="InterPro" id="IPR005945">
    <property type="entry name" value="Pro_imino_pep"/>
</dbReference>
<dbReference type="Proteomes" id="UP000077266">
    <property type="component" value="Unassembled WGS sequence"/>
</dbReference>